<gene>
    <name evidence="2 4 5" type="ORF">SRAE_X000179900</name>
</gene>
<reference evidence="3" key="2">
    <citation type="submission" date="2014-09" db="EMBL/GenBank/DDBJ databases">
        <authorList>
            <person name="Martin A.A."/>
        </authorList>
    </citation>
    <scope>NUCLEOTIDE SEQUENCE</scope>
    <source>
        <strain evidence="3">ED321</strain>
    </source>
</reference>
<proteinExistence type="predicted"/>
<dbReference type="Pfam" id="PF12762">
    <property type="entry name" value="DDE_Tnp_IS1595"/>
    <property type="match status" value="1"/>
</dbReference>
<reference evidence="2" key="1">
    <citation type="submission" date="2014-09" db="EMBL/GenBank/DDBJ databases">
        <authorList>
            <person name="Aslett A.Martin."/>
        </authorList>
    </citation>
    <scope>NUCLEOTIDE SEQUENCE</scope>
    <source>
        <strain evidence="2">ED321 Heterogonic</strain>
    </source>
</reference>
<evidence type="ECO:0000259" key="1">
    <source>
        <dbReference type="SMART" id="SM01126"/>
    </source>
</evidence>
<dbReference type="OrthoDB" id="5809873at2759"/>
<dbReference type="SMART" id="SM01126">
    <property type="entry name" value="DDE_Tnp_IS1595"/>
    <property type="match status" value="1"/>
</dbReference>
<reference evidence="4" key="3">
    <citation type="submission" date="2020-12" db="UniProtKB">
        <authorList>
            <consortium name="WormBaseParasite"/>
        </authorList>
    </citation>
    <scope>IDENTIFICATION</scope>
</reference>
<organism evidence="2">
    <name type="scientific">Strongyloides ratti</name>
    <name type="common">Parasitic roundworm</name>
    <dbReference type="NCBI Taxonomy" id="34506"/>
    <lineage>
        <taxon>Eukaryota</taxon>
        <taxon>Metazoa</taxon>
        <taxon>Ecdysozoa</taxon>
        <taxon>Nematoda</taxon>
        <taxon>Chromadorea</taxon>
        <taxon>Rhabditida</taxon>
        <taxon>Tylenchina</taxon>
        <taxon>Panagrolaimomorpha</taxon>
        <taxon>Strongyloidoidea</taxon>
        <taxon>Strongyloididae</taxon>
        <taxon>Strongyloides</taxon>
    </lineage>
</organism>
<dbReference type="InterPro" id="IPR024445">
    <property type="entry name" value="Tnp_ISXO2-like"/>
</dbReference>
<dbReference type="Proteomes" id="UP000035682">
    <property type="component" value="Unplaced"/>
</dbReference>
<dbReference type="WBParaSite" id="SRAE_X000179900.1">
    <property type="protein sequence ID" value="SRAE_X000179900.1"/>
    <property type="gene ID" value="WBGene00267376"/>
</dbReference>
<name>A0A090KRC0_STRRB</name>
<evidence type="ECO:0000313" key="5">
    <source>
        <dbReference type="WormBase" id="SRAE_X000179900"/>
    </source>
</evidence>
<feature type="domain" description="ISXO2-like transposase" evidence="1">
    <location>
        <begin position="102"/>
        <end position="244"/>
    </location>
</feature>
<dbReference type="WormBase" id="SRAE_X000179900">
    <property type="protein sequence ID" value="SRP05033"/>
    <property type="gene ID" value="WBGene00267376"/>
</dbReference>
<dbReference type="EMBL" id="LN609396">
    <property type="protein sequence ID" value="CEF60059.1"/>
    <property type="molecule type" value="Genomic_DNA"/>
</dbReference>
<evidence type="ECO:0000313" key="4">
    <source>
        <dbReference type="WBParaSite" id="SRAE_X000179900.1"/>
    </source>
</evidence>
<dbReference type="NCBIfam" id="NF033547">
    <property type="entry name" value="transpos_IS1595"/>
    <property type="match status" value="1"/>
</dbReference>
<dbReference type="AlphaFoldDB" id="A0A090KRC0"/>
<dbReference type="CTD" id="36384870"/>
<dbReference type="GeneID" id="36384870"/>
<evidence type="ECO:0000313" key="2">
    <source>
        <dbReference type="EMBL" id="CEF60059.1"/>
    </source>
</evidence>
<dbReference type="RefSeq" id="XP_024499269.1">
    <property type="nucleotide sequence ID" value="XM_024653052.1"/>
</dbReference>
<dbReference type="PANTHER" id="PTHR47163">
    <property type="entry name" value="DDE_TNP_IS1595 DOMAIN-CONTAINING PROTEIN"/>
    <property type="match status" value="1"/>
</dbReference>
<accession>A0A090KRC0</accession>
<dbReference type="PANTHER" id="PTHR47163:SF2">
    <property type="entry name" value="SI:DKEY-17M8.2"/>
    <property type="match status" value="1"/>
</dbReference>
<dbReference type="InterPro" id="IPR053164">
    <property type="entry name" value="IS1016-like_transposase"/>
</dbReference>
<dbReference type="OMA" id="NEREMQC"/>
<protein>
    <submittedName>
        <fullName evidence="2 4">Transposase, ISXO2-like domain-containing protein</fullName>
    </submittedName>
</protein>
<keyword evidence="3" id="KW-1185">Reference proteome</keyword>
<sequence>MNVYQLFKDIRDETAAIKYLQKRGLIPETKKCENSHEMKLSFGAGTRLPLKTAIFFIYHWANEETSGERMKKELELGSCTTVDWNSLLREVCLFMEKKDKSKIGGKGFTVEVDETLFARRKHHAGRMLGQQWCFGGICRETKKCFVEPVADRSLETLMEVLKRRVYPETLIIFDMWRGYFQVGASGYEHLKVNHKYNFVDPLTNAHTQNIERVWRSVKERSKKHNGTYRSMLEGYMHEFTWRKKNKDNEFESILRDIVIFNDFLNEE</sequence>
<evidence type="ECO:0000313" key="3">
    <source>
        <dbReference type="Proteomes" id="UP000035682"/>
    </source>
</evidence>